<comment type="similarity">
    <text evidence="1">Belongs to the acetyltransferase family.</text>
</comment>
<dbReference type="InterPro" id="IPR016181">
    <property type="entry name" value="Acyl_CoA_acyltransferase"/>
</dbReference>
<dbReference type="PROSITE" id="PS51186">
    <property type="entry name" value="GNAT"/>
    <property type="match status" value="1"/>
</dbReference>
<dbReference type="Gene3D" id="3.40.630.30">
    <property type="match status" value="1"/>
</dbReference>
<proteinExistence type="inferred from homology"/>
<dbReference type="CDD" id="cd04301">
    <property type="entry name" value="NAT_SF"/>
    <property type="match status" value="1"/>
</dbReference>
<dbReference type="RefSeq" id="WP_114833429.1">
    <property type="nucleotide sequence ID" value="NZ_LR699114.1"/>
</dbReference>
<organism evidence="5 6">
    <name type="scientific">Aquicella lusitana</name>
    <dbReference type="NCBI Taxonomy" id="254246"/>
    <lineage>
        <taxon>Bacteria</taxon>
        <taxon>Pseudomonadati</taxon>
        <taxon>Pseudomonadota</taxon>
        <taxon>Gammaproteobacteria</taxon>
        <taxon>Legionellales</taxon>
        <taxon>Coxiellaceae</taxon>
        <taxon>Aquicella</taxon>
    </lineage>
</organism>
<dbReference type="GO" id="GO:0008080">
    <property type="term" value="F:N-acetyltransferase activity"/>
    <property type="evidence" value="ECO:0007669"/>
    <property type="project" value="TreeGrafter"/>
</dbReference>
<evidence type="ECO:0000259" key="4">
    <source>
        <dbReference type="PROSITE" id="PS51186"/>
    </source>
</evidence>
<dbReference type="FunFam" id="3.40.630.30:FF:000064">
    <property type="entry name" value="GNAT family acetyltransferase"/>
    <property type="match status" value="1"/>
</dbReference>
<gene>
    <name evidence="5" type="ORF">C8D86_10251</name>
</gene>
<protein>
    <submittedName>
        <fullName evidence="5">Acetyltransferase (GNAT) family protein</fullName>
    </submittedName>
</protein>
<dbReference type="InterPro" id="IPR000182">
    <property type="entry name" value="GNAT_dom"/>
</dbReference>
<evidence type="ECO:0000256" key="2">
    <source>
        <dbReference type="ARBA" id="ARBA00022679"/>
    </source>
</evidence>
<evidence type="ECO:0000256" key="1">
    <source>
        <dbReference type="ARBA" id="ARBA00008694"/>
    </source>
</evidence>
<dbReference type="OrthoDB" id="9805924at2"/>
<dbReference type="InterPro" id="IPR051016">
    <property type="entry name" value="Diverse_Substrate_AcTransf"/>
</dbReference>
<dbReference type="PANTHER" id="PTHR10545">
    <property type="entry name" value="DIAMINE N-ACETYLTRANSFERASE"/>
    <property type="match status" value="1"/>
</dbReference>
<keyword evidence="3" id="KW-0012">Acyltransferase</keyword>
<dbReference type="EMBL" id="QQAX01000002">
    <property type="protein sequence ID" value="RDI48623.1"/>
    <property type="molecule type" value="Genomic_DNA"/>
</dbReference>
<comment type="caution">
    <text evidence="5">The sequence shown here is derived from an EMBL/GenBank/DDBJ whole genome shotgun (WGS) entry which is preliminary data.</text>
</comment>
<keyword evidence="6" id="KW-1185">Reference proteome</keyword>
<name>A0A370H3H2_9COXI</name>
<feature type="domain" description="N-acetyltransferase" evidence="4">
    <location>
        <begin position="5"/>
        <end position="160"/>
    </location>
</feature>
<evidence type="ECO:0000256" key="3">
    <source>
        <dbReference type="ARBA" id="ARBA00023315"/>
    </source>
</evidence>
<dbReference type="AlphaFoldDB" id="A0A370H3H2"/>
<dbReference type="Pfam" id="PF00583">
    <property type="entry name" value="Acetyltransf_1"/>
    <property type="match status" value="1"/>
</dbReference>
<dbReference type="SUPFAM" id="SSF55729">
    <property type="entry name" value="Acyl-CoA N-acyltransferases (Nat)"/>
    <property type="match status" value="1"/>
</dbReference>
<sequence length="170" mass="19472">MPNYYQIKAATPEDLPLILSFIKELAEYEKLSHEVTATEQQLRDTLFGPKAYAEVLIGYLDQEPVSFALFFHNYSTFLGKPGIYLEDLYVRPVARGKGIGQKMLAYLANLAKERHCGRLEWWVLDWNESAIGFYKRLGAKPMDEWTVYRVTDTALDELAQKWQDSAPGGT</sequence>
<keyword evidence="2 5" id="KW-0808">Transferase</keyword>
<evidence type="ECO:0000313" key="5">
    <source>
        <dbReference type="EMBL" id="RDI48623.1"/>
    </source>
</evidence>
<evidence type="ECO:0000313" key="6">
    <source>
        <dbReference type="Proteomes" id="UP000254720"/>
    </source>
</evidence>
<dbReference type="Proteomes" id="UP000254720">
    <property type="component" value="Unassembled WGS sequence"/>
</dbReference>
<accession>A0A370H3H2</accession>
<dbReference type="PANTHER" id="PTHR10545:SF29">
    <property type="entry name" value="GH14572P-RELATED"/>
    <property type="match status" value="1"/>
</dbReference>
<reference evidence="5 6" key="1">
    <citation type="submission" date="2018-07" db="EMBL/GenBank/DDBJ databases">
        <title>Genomic Encyclopedia of Type Strains, Phase IV (KMG-IV): sequencing the most valuable type-strain genomes for metagenomic binning, comparative biology and taxonomic classification.</title>
        <authorList>
            <person name="Goeker M."/>
        </authorList>
    </citation>
    <scope>NUCLEOTIDE SEQUENCE [LARGE SCALE GENOMIC DNA]</scope>
    <source>
        <strain evidence="5 6">DSM 16500</strain>
    </source>
</reference>